<evidence type="ECO:0000256" key="7">
    <source>
        <dbReference type="ARBA" id="ARBA00023136"/>
    </source>
</evidence>
<feature type="transmembrane region" description="Helical" evidence="8">
    <location>
        <begin position="213"/>
        <end position="233"/>
    </location>
</feature>
<evidence type="ECO:0000256" key="2">
    <source>
        <dbReference type="ARBA" id="ARBA00005417"/>
    </source>
</evidence>
<dbReference type="Pfam" id="PF00664">
    <property type="entry name" value="ABC_membrane"/>
    <property type="match status" value="1"/>
</dbReference>
<dbReference type="STRING" id="1276220.STAIW_v1c03560"/>
<evidence type="ECO:0000256" key="5">
    <source>
        <dbReference type="ARBA" id="ARBA00022840"/>
    </source>
</evidence>
<protein>
    <submittedName>
        <fullName evidence="11">ABC transporter ATP-binding protein/permease</fullName>
    </submittedName>
</protein>
<dbReference type="PATRIC" id="fig|1276220.3.peg.359"/>
<feature type="transmembrane region" description="Helical" evidence="8">
    <location>
        <begin position="110"/>
        <end position="130"/>
    </location>
</feature>
<dbReference type="Gene3D" id="3.40.50.300">
    <property type="entry name" value="P-loop containing nucleotide triphosphate hydrolases"/>
    <property type="match status" value="1"/>
</dbReference>
<keyword evidence="7 8" id="KW-0472">Membrane</keyword>
<dbReference type="PANTHER" id="PTHR43394:SF15">
    <property type="entry name" value="ALPHA-FACTOR-TRANSPORTING ATPASE"/>
    <property type="match status" value="1"/>
</dbReference>
<dbReference type="Gene3D" id="1.20.1560.10">
    <property type="entry name" value="ABC transporter type 1, transmembrane domain"/>
    <property type="match status" value="1"/>
</dbReference>
<gene>
    <name evidence="11" type="ORF">STAIW_v1c03560</name>
</gene>
<proteinExistence type="inferred from homology"/>
<evidence type="ECO:0000256" key="1">
    <source>
        <dbReference type="ARBA" id="ARBA00004651"/>
    </source>
</evidence>
<dbReference type="eggNOG" id="COG1132">
    <property type="taxonomic scope" value="Bacteria"/>
</dbReference>
<keyword evidence="12" id="KW-1185">Reference proteome</keyword>
<dbReference type="PROSITE" id="PS50929">
    <property type="entry name" value="ABC_TM1F"/>
    <property type="match status" value="1"/>
</dbReference>
<comment type="similarity">
    <text evidence="2">Belongs to the ABC transporter superfamily.</text>
</comment>
<keyword evidence="6 8" id="KW-1133">Transmembrane helix</keyword>
<accession>S5LTH8</accession>
<dbReference type="InterPro" id="IPR039421">
    <property type="entry name" value="Type_1_exporter"/>
</dbReference>
<organism evidence="11 12">
    <name type="scientific">Spiroplasma taiwanense CT-1</name>
    <dbReference type="NCBI Taxonomy" id="1276220"/>
    <lineage>
        <taxon>Bacteria</taxon>
        <taxon>Bacillati</taxon>
        <taxon>Mycoplasmatota</taxon>
        <taxon>Mollicutes</taxon>
        <taxon>Entomoplasmatales</taxon>
        <taxon>Spiroplasmataceae</taxon>
        <taxon>Spiroplasma</taxon>
    </lineage>
</organism>
<dbReference type="InterPro" id="IPR011527">
    <property type="entry name" value="ABC1_TM_dom"/>
</dbReference>
<evidence type="ECO:0000313" key="12">
    <source>
        <dbReference type="Proteomes" id="UP000014984"/>
    </source>
</evidence>
<dbReference type="SUPFAM" id="SSF90123">
    <property type="entry name" value="ABC transporter transmembrane region"/>
    <property type="match status" value="1"/>
</dbReference>
<dbReference type="PROSITE" id="PS50893">
    <property type="entry name" value="ABC_TRANSPORTER_2"/>
    <property type="match status" value="1"/>
</dbReference>
<dbReference type="Pfam" id="PF00005">
    <property type="entry name" value="ABC_tran"/>
    <property type="match status" value="1"/>
</dbReference>
<feature type="domain" description="ABC transporter" evidence="9">
    <location>
        <begin position="393"/>
        <end position="630"/>
    </location>
</feature>
<evidence type="ECO:0000256" key="6">
    <source>
        <dbReference type="ARBA" id="ARBA00022989"/>
    </source>
</evidence>
<sequence length="633" mass="70767">MIETVSGGMNPINDAATHNSSDLAKKNTFDADKKIYEYIKKRKKLSFWKIVSTYGLKYKSLFISVIFVVLITAVLISANSLLINMTLKQAIFDYTPQSQQDPSYDYGLPWWGWLAITGADLVILYTCTFFRNFLSIMLAVRIEVELRNLTIKRLLEQDISYYSDKKIGKLMTKLVGDTNVVGNEIAGLLSMVVQAPLVIIFGTVVLFTIDIPLAGVASASVYLLALFVVLLALSYQKKVTVVREVISDINGDVIDRISSIKLVKSSSTRVYEEERIEQIHKPYIKVFKPISKIDGELLAILIASDVIINLLVIVSAVLIYGTSNPENFIILITPISTALVSLTRPLWQIAAIIPGLSRAGASSQKIYEVICDDPILSDNEQNGTLFDENIYKLEFRGVKFNYPEKPEINIVPNLDLVLEKGKSYAFVGETGSGKSTISKLLLRFYDPTEGSVLVNDKNLKEFNLRSYLTHVGYVEQEPSIIFGDVYDNVKYGYFQATDEEVHEACKKAQIDKIIMSWPQGYNTILGERGLLLSGGQKQRLVIARILLKNPELLVLDEATSALDNIVEREIQSQLNELMKDKTSVIIAHRLTTIKHVDQIFVLEPGKGIVQSGTYEELIKIPGKFKDLHDAAVA</sequence>
<dbReference type="Proteomes" id="UP000014984">
    <property type="component" value="Chromosome"/>
</dbReference>
<dbReference type="InterPro" id="IPR017871">
    <property type="entry name" value="ABC_transporter-like_CS"/>
</dbReference>
<dbReference type="InterPro" id="IPR036640">
    <property type="entry name" value="ABC1_TM_sf"/>
</dbReference>
<dbReference type="PANTHER" id="PTHR43394">
    <property type="entry name" value="ATP-DEPENDENT PERMEASE MDL1, MITOCHONDRIAL"/>
    <property type="match status" value="1"/>
</dbReference>
<dbReference type="EMBL" id="CP005074">
    <property type="protein sequence ID" value="AGR41014.1"/>
    <property type="molecule type" value="Genomic_DNA"/>
</dbReference>
<dbReference type="InterPro" id="IPR003593">
    <property type="entry name" value="AAA+_ATPase"/>
</dbReference>
<feature type="transmembrane region" description="Helical" evidence="8">
    <location>
        <begin position="297"/>
        <end position="322"/>
    </location>
</feature>
<dbReference type="GO" id="GO:0015421">
    <property type="term" value="F:ABC-type oligopeptide transporter activity"/>
    <property type="evidence" value="ECO:0007669"/>
    <property type="project" value="TreeGrafter"/>
</dbReference>
<reference evidence="11 12" key="1">
    <citation type="journal article" date="2013" name="Genome Biol. Evol.">
        <title>Comparison of metabolic capacities and inference of gene content evolution in mosquito-associated Spiroplasma diminutum and S. taiwanense.</title>
        <authorList>
            <person name="Lo W.S."/>
            <person name="Ku C."/>
            <person name="Chen L.L."/>
            <person name="Chang T.H."/>
            <person name="Kuo C.H."/>
        </authorList>
    </citation>
    <scope>NUCLEOTIDE SEQUENCE [LARGE SCALE GENOMIC DNA]</scope>
    <source>
        <strain evidence="11">CT-1</strain>
    </source>
</reference>
<comment type="subcellular location">
    <subcellularLocation>
        <location evidence="1">Cell membrane</location>
        <topology evidence="1">Multi-pass membrane protein</topology>
    </subcellularLocation>
</comment>
<dbReference type="KEGG" id="stai:STAIW_v1c03560"/>
<dbReference type="GO" id="GO:0005524">
    <property type="term" value="F:ATP binding"/>
    <property type="evidence" value="ECO:0007669"/>
    <property type="project" value="UniProtKB-KW"/>
</dbReference>
<keyword evidence="5 11" id="KW-0067">ATP-binding</keyword>
<evidence type="ECO:0000256" key="4">
    <source>
        <dbReference type="ARBA" id="ARBA00022741"/>
    </source>
</evidence>
<evidence type="ECO:0000313" key="11">
    <source>
        <dbReference type="EMBL" id="AGR41014.1"/>
    </source>
</evidence>
<dbReference type="SUPFAM" id="SSF52540">
    <property type="entry name" value="P-loop containing nucleoside triphosphate hydrolases"/>
    <property type="match status" value="1"/>
</dbReference>
<dbReference type="GO" id="GO:0090374">
    <property type="term" value="P:oligopeptide export from mitochondrion"/>
    <property type="evidence" value="ECO:0007669"/>
    <property type="project" value="TreeGrafter"/>
</dbReference>
<evidence type="ECO:0000256" key="8">
    <source>
        <dbReference type="SAM" id="Phobius"/>
    </source>
</evidence>
<feature type="transmembrane region" description="Helical" evidence="8">
    <location>
        <begin position="61"/>
        <end position="83"/>
    </location>
</feature>
<dbReference type="GO" id="GO:0005886">
    <property type="term" value="C:plasma membrane"/>
    <property type="evidence" value="ECO:0007669"/>
    <property type="project" value="UniProtKB-SubCell"/>
</dbReference>
<dbReference type="AlphaFoldDB" id="S5LTH8"/>
<evidence type="ECO:0000259" key="9">
    <source>
        <dbReference type="PROSITE" id="PS50893"/>
    </source>
</evidence>
<dbReference type="InterPro" id="IPR003439">
    <property type="entry name" value="ABC_transporter-like_ATP-bd"/>
</dbReference>
<name>S5LTH8_9MOLU</name>
<keyword evidence="3 8" id="KW-0812">Transmembrane</keyword>
<dbReference type="SMART" id="SM00382">
    <property type="entry name" value="AAA"/>
    <property type="match status" value="1"/>
</dbReference>
<evidence type="ECO:0000256" key="3">
    <source>
        <dbReference type="ARBA" id="ARBA00022692"/>
    </source>
</evidence>
<feature type="transmembrane region" description="Helical" evidence="8">
    <location>
        <begin position="185"/>
        <end position="207"/>
    </location>
</feature>
<dbReference type="RefSeq" id="WP_020834153.1">
    <property type="nucleotide sequence ID" value="NC_021846.1"/>
</dbReference>
<dbReference type="PROSITE" id="PS00211">
    <property type="entry name" value="ABC_TRANSPORTER_1"/>
    <property type="match status" value="1"/>
</dbReference>
<keyword evidence="4" id="KW-0547">Nucleotide-binding</keyword>
<dbReference type="GO" id="GO:0016887">
    <property type="term" value="F:ATP hydrolysis activity"/>
    <property type="evidence" value="ECO:0007669"/>
    <property type="project" value="InterPro"/>
</dbReference>
<dbReference type="InterPro" id="IPR027417">
    <property type="entry name" value="P-loop_NTPase"/>
</dbReference>
<dbReference type="CDD" id="cd07346">
    <property type="entry name" value="ABC_6TM_exporters"/>
    <property type="match status" value="1"/>
</dbReference>
<dbReference type="FunFam" id="3.40.50.300:FF:000218">
    <property type="entry name" value="Multidrug ABC transporter ATP-binding protein"/>
    <property type="match status" value="1"/>
</dbReference>
<feature type="domain" description="ABC transmembrane type-1" evidence="10">
    <location>
        <begin position="65"/>
        <end position="358"/>
    </location>
</feature>
<evidence type="ECO:0000259" key="10">
    <source>
        <dbReference type="PROSITE" id="PS50929"/>
    </source>
</evidence>
<dbReference type="HOGENOM" id="CLU_000604_84_3_14"/>